<dbReference type="AlphaFoldDB" id="A0A482XXK0"/>
<dbReference type="PANTHER" id="PTHR40112:SF1">
    <property type="entry name" value="H2HPP ISOMERASE"/>
    <property type="match status" value="1"/>
</dbReference>
<dbReference type="InterPro" id="IPR052535">
    <property type="entry name" value="Bacilysin_H2HPP_isomerase"/>
</dbReference>
<sequence length="109" mass="11928">MNVTEWDDPDRIDDLPGGERRVLAATDELMLVHYSLEAGAEGEPHAHDETTQATFVIEGALELRGERSRTLEVGDSYVVPPGTVHGVRALEPCRVIDAFAPPLEAYTSK</sequence>
<protein>
    <submittedName>
        <fullName evidence="2">Cupin domain-containing protein</fullName>
    </submittedName>
</protein>
<comment type="caution">
    <text evidence="2">The sequence shown here is derived from an EMBL/GenBank/DDBJ whole genome shotgun (WGS) entry which is preliminary data.</text>
</comment>
<dbReference type="CDD" id="cd02238">
    <property type="entry name" value="cupin_KdgF"/>
    <property type="match status" value="1"/>
</dbReference>
<name>A0A482XXK0_9EURY</name>
<dbReference type="RefSeq" id="WP_130171435.1">
    <property type="nucleotide sequence ID" value="NZ_SHMR01000007.1"/>
</dbReference>
<gene>
    <name evidence="2" type="ORF">ELS17_15820</name>
</gene>
<evidence type="ECO:0000259" key="1">
    <source>
        <dbReference type="Pfam" id="PF07883"/>
    </source>
</evidence>
<evidence type="ECO:0000313" key="2">
    <source>
        <dbReference type="EMBL" id="RZH67210.1"/>
    </source>
</evidence>
<dbReference type="EMBL" id="SHMR01000007">
    <property type="protein sequence ID" value="RZH67210.1"/>
    <property type="molecule type" value="Genomic_DNA"/>
</dbReference>
<dbReference type="InterPro" id="IPR013096">
    <property type="entry name" value="Cupin_2"/>
</dbReference>
<dbReference type="PANTHER" id="PTHR40112">
    <property type="entry name" value="H2HPP ISOMERASE"/>
    <property type="match status" value="1"/>
</dbReference>
<dbReference type="OrthoDB" id="114121at2157"/>
<reference evidence="2 3" key="1">
    <citation type="submission" date="2019-02" db="EMBL/GenBank/DDBJ databases">
        <title>Genome analysis provides insights into bioremediation potentialities and Haloocin production by Natrinema altunense strain 4.1R isolated from Chott Douz in Tunisian desert.</title>
        <authorList>
            <person name="Najjari A."/>
            <person name="Youssef N."/>
            <person name="Ben Dhia O."/>
            <person name="Ferjani R."/>
            <person name="El Hidri D."/>
            <person name="Ouzari H.I."/>
            <person name="Cherif A."/>
        </authorList>
    </citation>
    <scope>NUCLEOTIDE SEQUENCE [LARGE SCALE GENOMIC DNA]</scope>
    <source>
        <strain evidence="2 3">4.1R</strain>
    </source>
</reference>
<evidence type="ECO:0000313" key="3">
    <source>
        <dbReference type="Proteomes" id="UP000292704"/>
    </source>
</evidence>
<dbReference type="InterPro" id="IPR014710">
    <property type="entry name" value="RmlC-like_jellyroll"/>
</dbReference>
<dbReference type="Gene3D" id="2.60.120.10">
    <property type="entry name" value="Jelly Rolls"/>
    <property type="match status" value="1"/>
</dbReference>
<dbReference type="STRING" id="222984.GCA_000731985_00308"/>
<organism evidence="2 3">
    <name type="scientific">Natrinema altunense</name>
    <dbReference type="NCBI Taxonomy" id="222984"/>
    <lineage>
        <taxon>Archaea</taxon>
        <taxon>Methanobacteriati</taxon>
        <taxon>Methanobacteriota</taxon>
        <taxon>Stenosarchaea group</taxon>
        <taxon>Halobacteria</taxon>
        <taxon>Halobacteriales</taxon>
        <taxon>Natrialbaceae</taxon>
        <taxon>Natrinema</taxon>
    </lineage>
</organism>
<dbReference type="Pfam" id="PF07883">
    <property type="entry name" value="Cupin_2"/>
    <property type="match status" value="1"/>
</dbReference>
<proteinExistence type="predicted"/>
<feature type="domain" description="Cupin type-2" evidence="1">
    <location>
        <begin position="33"/>
        <end position="98"/>
    </location>
</feature>
<dbReference type="InterPro" id="IPR011051">
    <property type="entry name" value="RmlC_Cupin_sf"/>
</dbReference>
<accession>A0A482XXK0</accession>
<dbReference type="SUPFAM" id="SSF51182">
    <property type="entry name" value="RmlC-like cupins"/>
    <property type="match status" value="1"/>
</dbReference>
<dbReference type="Proteomes" id="UP000292704">
    <property type="component" value="Unassembled WGS sequence"/>
</dbReference>